<name>A0A151Y5C4_9GAMM</name>
<gene>
    <name evidence="1" type="ORF">AZH43_07480</name>
</gene>
<evidence type="ECO:0000313" key="1">
    <source>
        <dbReference type="EMBL" id="KYQ73254.1"/>
    </source>
</evidence>
<dbReference type="STRING" id="1806892.AZH43_07480"/>
<evidence type="ECO:0000313" key="2">
    <source>
        <dbReference type="Proteomes" id="UP000076276"/>
    </source>
</evidence>
<dbReference type="AlphaFoldDB" id="A0A151Y5C4"/>
<keyword evidence="2" id="KW-1185">Reference proteome</keyword>
<dbReference type="OrthoDB" id="5562290at2"/>
<protein>
    <recommendedName>
        <fullName evidence="3">Phage portal protein</fullName>
    </recommendedName>
</protein>
<reference evidence="1 2" key="1">
    <citation type="submission" date="2016-03" db="EMBL/GenBank/DDBJ databases">
        <title>Acinetobacter genomospecies 28 strain ANC 4149.</title>
        <authorList>
            <person name="Radolfova-Krizova L."/>
            <person name="Nemec A."/>
        </authorList>
    </citation>
    <scope>NUCLEOTIDE SEQUENCE [LARGE SCALE GENOMIC DNA]</scope>
    <source>
        <strain evidence="1 2">ANC 4149</strain>
    </source>
</reference>
<sequence length="511" mass="57207">MAASDILSLLLGPSANSVPLQLANDNQETMVQMFDSFAPFSLGTNSTVENRKRTRKEIYTKWEQMLRFAPVAEGIGIHVTAALGGDTHNGQQIFITPAERLRGETGAAAKEQLERLQKRIKPMETLINKYITKICSDGISFGDAYARIYGKKSKGVTDMLCNEFTHPPLLQSFEQGSKTVAFFALNPKNWVKTITKMSSTQMVRLKMPRIVNVPQFDLVETGLIVQMLERDEPDELPILPAMVGGSFLFAIEKAYDDVMLSLTTMNSQQVADAVNQMFLSLNMAGMPEAQREAYKRGLEGMLQDHEKFVKNAMSGGEGIWNTKYHVLPTWDEKQILNPVGDIKGQRNSPINIETFMINVRLLMGGFGLDPSMVGWADMLAGGLGDGAATLTYSSQVMRRSMWIRQSATQFVNDIMHLDWGYAYNEQFDQLDFPWQVEFSSSQSAAVTEENTNKQTQMNTSLLKIQVINSLKESNLSEETMQYILEKDAGFNYDDANRVAKDIAASRQNESE</sequence>
<accession>A0A151Y5C4</accession>
<evidence type="ECO:0008006" key="3">
    <source>
        <dbReference type="Google" id="ProtNLM"/>
    </source>
</evidence>
<proteinExistence type="predicted"/>
<comment type="caution">
    <text evidence="1">The sequence shown here is derived from an EMBL/GenBank/DDBJ whole genome shotgun (WGS) entry which is preliminary data.</text>
</comment>
<dbReference type="EMBL" id="LUAW01000011">
    <property type="protein sequence ID" value="KYQ73254.1"/>
    <property type="molecule type" value="Genomic_DNA"/>
</dbReference>
<organism evidence="1 2">
    <name type="scientific">Acinetobacter pragensis</name>
    <dbReference type="NCBI Taxonomy" id="1806892"/>
    <lineage>
        <taxon>Bacteria</taxon>
        <taxon>Pseudomonadati</taxon>
        <taxon>Pseudomonadota</taxon>
        <taxon>Gammaproteobacteria</taxon>
        <taxon>Moraxellales</taxon>
        <taxon>Moraxellaceae</taxon>
        <taxon>Acinetobacter</taxon>
    </lineage>
</organism>
<dbReference type="Proteomes" id="UP000076276">
    <property type="component" value="Unassembled WGS sequence"/>
</dbReference>
<dbReference type="RefSeq" id="WP_067666613.1">
    <property type="nucleotide sequence ID" value="NZ_CBCSIK010000008.1"/>
</dbReference>